<accession>A0AA47NU14</accession>
<feature type="compositionally biased region" description="Low complexity" evidence="1">
    <location>
        <begin position="471"/>
        <end position="483"/>
    </location>
</feature>
<sequence>MLSSLGARRDRSPLEDQPPPPKSFVMSDDEPVEKRARVLSDAPSSTQQMAPEPQTEPRVLHQQQQVPTIVVQEYRDEVKMSSPPLPYSYAQAVTQTRPESALSQNSTQDSVQDLEERQIEAQEQAWAQQKQEQEQQFRWQEQQQLVLMQEQQLKQEQQEKQQQQQQQQHQPQQQQQRQPQRQPQRQQTFQQHQQQQMQQQHAPQQKPPVHPEMPIQKHMGARAKELPEAQPQPPRQPAEQKQPLSQKELQGRKALGRKNRPWLQKKPSDEQDAALVSDQALTAQVLQSTDVPIKSPPSAPTEAPPSAKAPAQVHVPTPAWVSPSTQASSSPQPATLAQVQTLLEKDPGVLAPVPVDSLVKGTHKAQPELQAKTKKQTKPEKQTQQQQQRQPQQKQPAQQSQPHKQPQQAKKDAQQQPAATAKRQTAVQGQRPQSKTQQPRREQPTTQPQADIPSKSQPEAQVKVKTSSPAPSQVQPQQLQLQEVSHQCKSNYSHFRAPYRLPRLPRWRSRPRVNFSLIRGLKADLNPQCRSRDSCKRQAKATLWSRVRHGLKSGRLPPFRVNFKARFSLQCHLTFRCVVNISHGLQPSCRPRHHPTANMFSSLHLTLNLPCNLQFLSLPRLRHSPTSKC</sequence>
<evidence type="ECO:0000313" key="2">
    <source>
        <dbReference type="EMBL" id="KAK0136192.1"/>
    </source>
</evidence>
<comment type="caution">
    <text evidence="2">The sequence shown here is derived from an EMBL/GenBank/DDBJ whole genome shotgun (WGS) entry which is preliminary data.</text>
</comment>
<gene>
    <name evidence="2" type="ORF">N1851_027914</name>
</gene>
<keyword evidence="3" id="KW-1185">Reference proteome</keyword>
<dbReference type="AlphaFoldDB" id="A0AA47NU14"/>
<feature type="compositionally biased region" description="Low complexity" evidence="1">
    <location>
        <begin position="322"/>
        <end position="335"/>
    </location>
</feature>
<feature type="compositionally biased region" description="Polar residues" evidence="1">
    <location>
        <begin position="91"/>
        <end position="111"/>
    </location>
</feature>
<reference evidence="2" key="1">
    <citation type="journal article" date="2023" name="Front. Mar. Sci.">
        <title>A new Merluccius polli reference genome to investigate the effects of global change in West African waters.</title>
        <authorList>
            <person name="Mateo J.L."/>
            <person name="Blanco-Fernandez C."/>
            <person name="Garcia-Vazquez E."/>
            <person name="Machado-Schiaffino G."/>
        </authorList>
    </citation>
    <scope>NUCLEOTIDE SEQUENCE</scope>
    <source>
        <strain evidence="2">C29</strain>
        <tissue evidence="2">Fin</tissue>
    </source>
</reference>
<feature type="region of interest" description="Disordered" evidence="1">
    <location>
        <begin position="80"/>
        <end position="138"/>
    </location>
</feature>
<feature type="region of interest" description="Disordered" evidence="1">
    <location>
        <begin position="352"/>
        <end position="483"/>
    </location>
</feature>
<feature type="compositionally biased region" description="Low complexity" evidence="1">
    <location>
        <begin position="121"/>
        <end position="138"/>
    </location>
</feature>
<name>A0AA47NU14_MERPO</name>
<feature type="compositionally biased region" description="Polar residues" evidence="1">
    <location>
        <begin position="279"/>
        <end position="290"/>
    </location>
</feature>
<feature type="compositionally biased region" description="Polar residues" evidence="1">
    <location>
        <begin position="423"/>
        <end position="435"/>
    </location>
</feature>
<dbReference type="Proteomes" id="UP001174136">
    <property type="component" value="Unassembled WGS sequence"/>
</dbReference>
<proteinExistence type="predicted"/>
<feature type="region of interest" description="Disordered" evidence="1">
    <location>
        <begin position="1"/>
        <end position="65"/>
    </location>
</feature>
<feature type="region of interest" description="Disordered" evidence="1">
    <location>
        <begin position="151"/>
        <end position="340"/>
    </location>
</feature>
<feature type="compositionally biased region" description="Low complexity" evidence="1">
    <location>
        <begin position="382"/>
        <end position="422"/>
    </location>
</feature>
<protein>
    <submittedName>
        <fullName evidence="2">Reticulocyte-binding protein 2 a</fullName>
    </submittedName>
</protein>
<feature type="compositionally biased region" description="Pro residues" evidence="1">
    <location>
        <begin position="294"/>
        <end position="303"/>
    </location>
</feature>
<feature type="compositionally biased region" description="Low complexity" evidence="1">
    <location>
        <begin position="151"/>
        <end position="204"/>
    </location>
</feature>
<evidence type="ECO:0000256" key="1">
    <source>
        <dbReference type="SAM" id="MobiDB-lite"/>
    </source>
</evidence>
<organism evidence="2 3">
    <name type="scientific">Merluccius polli</name>
    <name type="common">Benguela hake</name>
    <name type="synonym">Merluccius cadenati</name>
    <dbReference type="NCBI Taxonomy" id="89951"/>
    <lineage>
        <taxon>Eukaryota</taxon>
        <taxon>Metazoa</taxon>
        <taxon>Chordata</taxon>
        <taxon>Craniata</taxon>
        <taxon>Vertebrata</taxon>
        <taxon>Euteleostomi</taxon>
        <taxon>Actinopterygii</taxon>
        <taxon>Neopterygii</taxon>
        <taxon>Teleostei</taxon>
        <taxon>Neoteleostei</taxon>
        <taxon>Acanthomorphata</taxon>
        <taxon>Zeiogadaria</taxon>
        <taxon>Gadariae</taxon>
        <taxon>Gadiformes</taxon>
        <taxon>Gadoidei</taxon>
        <taxon>Merlucciidae</taxon>
        <taxon>Merluccius</taxon>
    </lineage>
</organism>
<feature type="compositionally biased region" description="Polar residues" evidence="1">
    <location>
        <begin position="454"/>
        <end position="470"/>
    </location>
</feature>
<dbReference type="EMBL" id="JAOPHQ010005205">
    <property type="protein sequence ID" value="KAK0136192.1"/>
    <property type="molecule type" value="Genomic_DNA"/>
</dbReference>
<evidence type="ECO:0000313" key="3">
    <source>
        <dbReference type="Proteomes" id="UP001174136"/>
    </source>
</evidence>